<feature type="domain" description="Phosphoadenosine phosphosulphate reductase" evidence="6">
    <location>
        <begin position="37"/>
        <end position="205"/>
    </location>
</feature>
<dbReference type="NCBIfam" id="NF002537">
    <property type="entry name" value="PRK02090.1"/>
    <property type="match status" value="1"/>
</dbReference>
<feature type="region of interest" description="Disordered" evidence="5">
    <location>
        <begin position="230"/>
        <end position="249"/>
    </location>
</feature>
<dbReference type="GO" id="GO:0019379">
    <property type="term" value="P:sulfate assimilation, phosphoadenylyl sulfate reduction by phosphoadenylyl-sulfate reductase (thioredoxin)"/>
    <property type="evidence" value="ECO:0007669"/>
    <property type="project" value="UniProtKB-UniRule"/>
</dbReference>
<comment type="subcellular location">
    <subcellularLocation>
        <location evidence="4">Cytoplasm</location>
    </subcellularLocation>
</comment>
<dbReference type="Proteomes" id="UP000315252">
    <property type="component" value="Unassembled WGS sequence"/>
</dbReference>
<sequence>MAQPSDVAPEILLKRYQDLPDRKLLRAVIKEAFPGRIAVVSSFGAESAVVLGLVAQIDPSVPVIFLDTGKHFPETLDYRDQLIERFGLSDVRSVKPALMDLAREDPDGTLWERNTVRCCELRKVAPLSRALKGVDAWVTGRKRFHGALRSYLPRIEHDGTHFKINPIVDWSAEQIDRTFDDLNLPRHPLTEDGFLSIGCAPCTQAPLDGDAVRSGRWAGSVKTECGIHDRPVTTAASGPRRPGAPLPGC</sequence>
<dbReference type="PANTHER" id="PTHR46509">
    <property type="entry name" value="PHOSPHOADENOSINE PHOSPHOSULFATE REDUCTASE"/>
    <property type="match status" value="1"/>
</dbReference>
<name>A0A545TXJ4_9PROT</name>
<dbReference type="RefSeq" id="WP_142895570.1">
    <property type="nucleotide sequence ID" value="NZ_ML660053.1"/>
</dbReference>
<keyword evidence="4" id="KW-0479">Metal-binding</keyword>
<feature type="binding site" evidence="4">
    <location>
        <position position="199"/>
    </location>
    <ligand>
        <name>[4Fe-4S] cluster</name>
        <dbReference type="ChEBI" id="CHEBI:49883"/>
    </ligand>
</feature>
<evidence type="ECO:0000313" key="7">
    <source>
        <dbReference type="EMBL" id="TQV81939.1"/>
    </source>
</evidence>
<feature type="binding site" evidence="4">
    <location>
        <position position="118"/>
    </location>
    <ligand>
        <name>[4Fe-4S] cluster</name>
        <dbReference type="ChEBI" id="CHEBI:49883"/>
    </ligand>
</feature>
<evidence type="ECO:0000259" key="6">
    <source>
        <dbReference type="Pfam" id="PF01507"/>
    </source>
</evidence>
<evidence type="ECO:0000313" key="8">
    <source>
        <dbReference type="Proteomes" id="UP000315252"/>
    </source>
</evidence>
<comment type="cofactor">
    <cofactor evidence="4">
        <name>[4Fe-4S] cluster</name>
        <dbReference type="ChEBI" id="CHEBI:49883"/>
    </cofactor>
    <text evidence="4">Binds 1 [4Fe-4S] cluster per subunit.</text>
</comment>
<dbReference type="EMBL" id="VHSH01000002">
    <property type="protein sequence ID" value="TQV81939.1"/>
    <property type="molecule type" value="Genomic_DNA"/>
</dbReference>
<organism evidence="7 8">
    <name type="scientific">Denitrobaculum tricleocarpae</name>
    <dbReference type="NCBI Taxonomy" id="2591009"/>
    <lineage>
        <taxon>Bacteria</taxon>
        <taxon>Pseudomonadati</taxon>
        <taxon>Pseudomonadota</taxon>
        <taxon>Alphaproteobacteria</taxon>
        <taxon>Rhodospirillales</taxon>
        <taxon>Rhodospirillaceae</taxon>
        <taxon>Denitrobaculum</taxon>
    </lineage>
</organism>
<protein>
    <recommendedName>
        <fullName evidence="4">Adenosine 5'-phosphosulfate reductase</fullName>
        <shortName evidence="4">APS reductase</shortName>
        <ecNumber evidence="4">1.8.4.10</ecNumber>
    </recommendedName>
    <alternativeName>
        <fullName evidence="4">5'-adenylylsulfate reductase</fullName>
    </alternativeName>
    <alternativeName>
        <fullName evidence="4">Thioredoxin-dependent 5'-adenylylsulfate reductase</fullName>
    </alternativeName>
</protein>
<dbReference type="EC" id="1.8.4.10" evidence="4"/>
<dbReference type="InterPro" id="IPR004511">
    <property type="entry name" value="PAPS/APS_Rdtase"/>
</dbReference>
<accession>A0A545TXJ4</accession>
<feature type="active site" description="Nucleophile; cysteine thiosulfonate intermediate" evidence="4">
    <location>
        <position position="225"/>
    </location>
</feature>
<dbReference type="InterPro" id="IPR002500">
    <property type="entry name" value="PAPS_reduct_dom"/>
</dbReference>
<dbReference type="Gene3D" id="3.40.50.620">
    <property type="entry name" value="HUPs"/>
    <property type="match status" value="1"/>
</dbReference>
<evidence type="ECO:0000256" key="4">
    <source>
        <dbReference type="HAMAP-Rule" id="MF_00063"/>
    </source>
</evidence>
<dbReference type="InterPro" id="IPR014729">
    <property type="entry name" value="Rossmann-like_a/b/a_fold"/>
</dbReference>
<comment type="pathway">
    <text evidence="3 4">Sulfur metabolism; hydrogen sulfide biosynthesis; sulfite from sulfate.</text>
</comment>
<evidence type="ECO:0000256" key="5">
    <source>
        <dbReference type="SAM" id="MobiDB-lite"/>
    </source>
</evidence>
<evidence type="ECO:0000256" key="2">
    <source>
        <dbReference type="ARBA" id="ARBA00023002"/>
    </source>
</evidence>
<dbReference type="OrthoDB" id="9794018at2"/>
<dbReference type="GO" id="GO:0046872">
    <property type="term" value="F:metal ion binding"/>
    <property type="evidence" value="ECO:0007669"/>
    <property type="project" value="UniProtKB-KW"/>
</dbReference>
<comment type="caution">
    <text evidence="7">The sequence shown here is derived from an EMBL/GenBank/DDBJ whole genome shotgun (WGS) entry which is preliminary data.</text>
</comment>
<dbReference type="GO" id="GO:0051539">
    <property type="term" value="F:4 iron, 4 sulfur cluster binding"/>
    <property type="evidence" value="ECO:0007669"/>
    <property type="project" value="UniProtKB-UniRule"/>
</dbReference>
<dbReference type="PANTHER" id="PTHR46509:SF1">
    <property type="entry name" value="PHOSPHOADENOSINE PHOSPHOSULFATE REDUCTASE"/>
    <property type="match status" value="1"/>
</dbReference>
<evidence type="ECO:0000256" key="3">
    <source>
        <dbReference type="ARBA" id="ARBA00024327"/>
    </source>
</evidence>
<dbReference type="GO" id="GO:0005737">
    <property type="term" value="C:cytoplasm"/>
    <property type="evidence" value="ECO:0007669"/>
    <property type="project" value="UniProtKB-SubCell"/>
</dbReference>
<keyword evidence="2 4" id="KW-0560">Oxidoreductase</keyword>
<keyword evidence="4" id="KW-0411">Iron-sulfur</keyword>
<dbReference type="PIRSF" id="PIRSF000857">
    <property type="entry name" value="PAPS_reductase"/>
    <property type="match status" value="1"/>
</dbReference>
<dbReference type="GO" id="GO:0004604">
    <property type="term" value="F:phosphoadenylyl-sulfate reductase (thioredoxin) activity"/>
    <property type="evidence" value="ECO:0007669"/>
    <property type="project" value="UniProtKB-UniRule"/>
</dbReference>
<evidence type="ECO:0000256" key="1">
    <source>
        <dbReference type="ARBA" id="ARBA00009732"/>
    </source>
</evidence>
<keyword evidence="4" id="KW-0408">Iron</keyword>
<dbReference type="AlphaFoldDB" id="A0A545TXJ4"/>
<dbReference type="GO" id="GO:0043866">
    <property type="term" value="F:adenylyl-sulfate reductase (thioredoxin) activity"/>
    <property type="evidence" value="ECO:0007669"/>
    <property type="project" value="UniProtKB-EC"/>
</dbReference>
<dbReference type="GO" id="GO:0070814">
    <property type="term" value="P:hydrogen sulfide biosynthetic process"/>
    <property type="evidence" value="ECO:0007669"/>
    <property type="project" value="UniProtKB-UniRule"/>
</dbReference>
<dbReference type="Pfam" id="PF01507">
    <property type="entry name" value="PAPS_reduct"/>
    <property type="match status" value="1"/>
</dbReference>
<comment type="catalytic activity">
    <reaction evidence="4">
        <text>[thioredoxin]-disulfide + sulfite + AMP + 2 H(+) = adenosine 5'-phosphosulfate + [thioredoxin]-dithiol</text>
        <dbReference type="Rhea" id="RHEA:21976"/>
        <dbReference type="Rhea" id="RHEA-COMP:10698"/>
        <dbReference type="Rhea" id="RHEA-COMP:10700"/>
        <dbReference type="ChEBI" id="CHEBI:15378"/>
        <dbReference type="ChEBI" id="CHEBI:17359"/>
        <dbReference type="ChEBI" id="CHEBI:29950"/>
        <dbReference type="ChEBI" id="CHEBI:50058"/>
        <dbReference type="ChEBI" id="CHEBI:58243"/>
        <dbReference type="ChEBI" id="CHEBI:456215"/>
        <dbReference type="EC" id="1.8.4.10"/>
    </reaction>
</comment>
<dbReference type="HAMAP" id="MF_00063">
    <property type="entry name" value="CysH"/>
    <property type="match status" value="1"/>
</dbReference>
<comment type="similarity">
    <text evidence="1 4">Belongs to the PAPS reductase family. CysH subfamily.</text>
</comment>
<dbReference type="NCBIfam" id="TIGR00434">
    <property type="entry name" value="cysH"/>
    <property type="match status" value="1"/>
</dbReference>
<feature type="binding site" evidence="4">
    <location>
        <position position="202"/>
    </location>
    <ligand>
        <name>[4Fe-4S] cluster</name>
        <dbReference type="ChEBI" id="CHEBI:49883"/>
    </ligand>
</feature>
<reference evidence="7 8" key="1">
    <citation type="submission" date="2019-06" db="EMBL/GenBank/DDBJ databases">
        <title>Whole genome sequence for Rhodospirillaceae sp. R148.</title>
        <authorList>
            <person name="Wang G."/>
        </authorList>
    </citation>
    <scope>NUCLEOTIDE SEQUENCE [LARGE SCALE GENOMIC DNA]</scope>
    <source>
        <strain evidence="7 8">R148</strain>
    </source>
</reference>
<comment type="function">
    <text evidence="4">Catalyzes the formation of sulfite from adenosine 5'-phosphosulfate (APS) using thioredoxin as an electron donor.</text>
</comment>
<feature type="binding site" evidence="4">
    <location>
        <position position="119"/>
    </location>
    <ligand>
        <name>[4Fe-4S] cluster</name>
        <dbReference type="ChEBI" id="CHEBI:49883"/>
    </ligand>
</feature>
<keyword evidence="4" id="KW-0963">Cytoplasm</keyword>
<proteinExistence type="inferred from homology"/>
<keyword evidence="8" id="KW-1185">Reference proteome</keyword>
<gene>
    <name evidence="4" type="primary">cysH</name>
    <name evidence="7" type="ORF">FKG95_06810</name>
</gene>
<dbReference type="SUPFAM" id="SSF52402">
    <property type="entry name" value="Adenine nucleotide alpha hydrolases-like"/>
    <property type="match status" value="1"/>
</dbReference>